<proteinExistence type="predicted"/>
<keyword evidence="1" id="KW-0472">Membrane</keyword>
<protein>
    <submittedName>
        <fullName evidence="2">Uncharacterized protein</fullName>
    </submittedName>
</protein>
<feature type="transmembrane region" description="Helical" evidence="1">
    <location>
        <begin position="43"/>
        <end position="63"/>
    </location>
</feature>
<keyword evidence="1" id="KW-0812">Transmembrane</keyword>
<evidence type="ECO:0000313" key="3">
    <source>
        <dbReference type="Proteomes" id="UP000238823"/>
    </source>
</evidence>
<dbReference type="RefSeq" id="WP_106092415.1">
    <property type="nucleotide sequence ID" value="NZ_PVNL01000111.1"/>
</dbReference>
<sequence length="221" mass="23334">MSTPTTVSLNTEANRKATIAAGAVAAVGLGLLALAYFRDWGFLAWFWSGVVAFGGLAGLFGLLKGGGHAQAPCPHCSAQLRFIHPETARTIQCSKCSAWSTGTKTMAPVSNDHINPEAVFNVPFPDGGVSWPTTDDGTPCCPVCERAATRQVEVTFSTGDIAALVLPVSIRTTNSLQVPACAEHDDGASLQPSEDGEVELAFRSYAYMRRFVATNRSLATP</sequence>
<evidence type="ECO:0000256" key="1">
    <source>
        <dbReference type="SAM" id="Phobius"/>
    </source>
</evidence>
<evidence type="ECO:0000313" key="2">
    <source>
        <dbReference type="EMBL" id="PRQ02707.1"/>
    </source>
</evidence>
<gene>
    <name evidence="2" type="ORF">ENSA7_55360</name>
</gene>
<comment type="caution">
    <text evidence="2">The sequence shown here is derived from an EMBL/GenBank/DDBJ whole genome shotgun (WGS) entry which is preliminary data.</text>
</comment>
<name>A0A2S9YC67_9BACT</name>
<dbReference type="EMBL" id="PVNL01000111">
    <property type="protein sequence ID" value="PRQ02707.1"/>
    <property type="molecule type" value="Genomic_DNA"/>
</dbReference>
<dbReference type="OrthoDB" id="5502898at2"/>
<reference evidence="2 3" key="1">
    <citation type="submission" date="2018-03" db="EMBL/GenBank/DDBJ databases">
        <title>Draft Genome Sequences of the Obligatory Marine Myxobacteria Enhygromyxa salina SWB007.</title>
        <authorList>
            <person name="Poehlein A."/>
            <person name="Moghaddam J.A."/>
            <person name="Harms H."/>
            <person name="Alanjari M."/>
            <person name="Koenig G.M."/>
            <person name="Daniel R."/>
            <person name="Schaeberle T.F."/>
        </authorList>
    </citation>
    <scope>NUCLEOTIDE SEQUENCE [LARGE SCALE GENOMIC DNA]</scope>
    <source>
        <strain evidence="2 3">SWB007</strain>
    </source>
</reference>
<organism evidence="2 3">
    <name type="scientific">Enhygromyxa salina</name>
    <dbReference type="NCBI Taxonomy" id="215803"/>
    <lineage>
        <taxon>Bacteria</taxon>
        <taxon>Pseudomonadati</taxon>
        <taxon>Myxococcota</taxon>
        <taxon>Polyangia</taxon>
        <taxon>Nannocystales</taxon>
        <taxon>Nannocystaceae</taxon>
        <taxon>Enhygromyxa</taxon>
    </lineage>
</organism>
<feature type="transmembrane region" description="Helical" evidence="1">
    <location>
        <begin position="17"/>
        <end position="37"/>
    </location>
</feature>
<dbReference type="AlphaFoldDB" id="A0A2S9YC67"/>
<accession>A0A2S9YC67</accession>
<dbReference type="Proteomes" id="UP000238823">
    <property type="component" value="Unassembled WGS sequence"/>
</dbReference>
<keyword evidence="1" id="KW-1133">Transmembrane helix</keyword>